<dbReference type="Proteomes" id="UP001054857">
    <property type="component" value="Unassembled WGS sequence"/>
</dbReference>
<evidence type="ECO:0000256" key="5">
    <source>
        <dbReference type="ARBA" id="ARBA00022490"/>
    </source>
</evidence>
<feature type="compositionally biased region" description="Low complexity" evidence="6">
    <location>
        <begin position="322"/>
        <end position="333"/>
    </location>
</feature>
<proteinExistence type="inferred from homology"/>
<feature type="region of interest" description="Disordered" evidence="6">
    <location>
        <begin position="1"/>
        <end position="44"/>
    </location>
</feature>
<evidence type="ECO:0000256" key="3">
    <source>
        <dbReference type="ARBA" id="ARBA00015817"/>
    </source>
</evidence>
<feature type="non-terminal residue" evidence="8">
    <location>
        <position position="359"/>
    </location>
</feature>
<evidence type="ECO:0000256" key="4">
    <source>
        <dbReference type="ARBA" id="ARBA00022468"/>
    </source>
</evidence>
<feature type="compositionally biased region" description="Gly residues" evidence="6">
    <location>
        <begin position="66"/>
        <end position="75"/>
    </location>
</feature>
<dbReference type="InterPro" id="IPR045700">
    <property type="entry name" value="Rab3GAP1"/>
</dbReference>
<dbReference type="PANTHER" id="PTHR21422:SF9">
    <property type="entry name" value="RAB3 GTPASE-ACTIVATING PROTEIN CATALYTIC SUBUNIT"/>
    <property type="match status" value="1"/>
</dbReference>
<accession>A0AAD3DHC1</accession>
<dbReference type="EMBL" id="BMAR01000002">
    <property type="protein sequence ID" value="GFR41846.1"/>
    <property type="molecule type" value="Genomic_DNA"/>
</dbReference>
<dbReference type="Pfam" id="PF13890">
    <property type="entry name" value="Rab3-GTPase_cat"/>
    <property type="match status" value="1"/>
</dbReference>
<feature type="non-terminal residue" evidence="8">
    <location>
        <position position="1"/>
    </location>
</feature>
<dbReference type="AlphaFoldDB" id="A0AAD3DHC1"/>
<sequence length="359" mass="35912">AADGADSSAAAAAGAAASKAARGASDSDSPSGAAAGSSSSGGVSGGMLSARMAAAAVPYSGNATAGGGGGGGPMGQGSSPGVPNPWHRLWQTTPACPCWRQKPLQDPSLEGERVLHELETLPPAHLYDTLLGTALAAAVQLLAGSEGGQLPPVAALLQQYCRISAPIIKRGCSLAAASPPPGAGGSGGGIAAAHAAGGGGGERPVGHPSCQLVGWEDAELEYLLAEFHYLEQAVVLAESLVRRLPGNRPLAAALMQAALQGAQGLEEGRLVLRPAAWVEGEVARGALACLLASRCPPRPRPRPHPPPPAPRRAAPPQPAQPHPSQQSQPQSSPHRVKQRPQQRSLGAKHSGGAAAADIQ</sequence>
<name>A0AAD3DHC1_9CHLO</name>
<dbReference type="GO" id="GO:0005737">
    <property type="term" value="C:cytoplasm"/>
    <property type="evidence" value="ECO:0007669"/>
    <property type="project" value="UniProtKB-SubCell"/>
</dbReference>
<evidence type="ECO:0000313" key="8">
    <source>
        <dbReference type="EMBL" id="GFR41846.1"/>
    </source>
</evidence>
<reference evidence="8 9" key="1">
    <citation type="journal article" date="2021" name="Sci. Rep.">
        <title>Genome sequencing of the multicellular alga Astrephomene provides insights into convergent evolution of germ-soma differentiation.</title>
        <authorList>
            <person name="Yamashita S."/>
            <person name="Yamamoto K."/>
            <person name="Matsuzaki R."/>
            <person name="Suzuki S."/>
            <person name="Yamaguchi H."/>
            <person name="Hirooka S."/>
            <person name="Minakuchi Y."/>
            <person name="Miyagishima S."/>
            <person name="Kawachi M."/>
            <person name="Toyoda A."/>
            <person name="Nozaki H."/>
        </authorList>
    </citation>
    <scope>NUCLEOTIDE SEQUENCE [LARGE SCALE GENOMIC DNA]</scope>
    <source>
        <strain evidence="8 9">NIES-4017</strain>
    </source>
</reference>
<dbReference type="InterPro" id="IPR026147">
    <property type="entry name" value="Rab3GAP1_conserved"/>
</dbReference>
<feature type="domain" description="Rab3GAP catalytic subunit conserved" evidence="7">
    <location>
        <begin position="41"/>
        <end position="119"/>
    </location>
</feature>
<evidence type="ECO:0000256" key="2">
    <source>
        <dbReference type="ARBA" id="ARBA00008856"/>
    </source>
</evidence>
<dbReference type="PANTHER" id="PTHR21422">
    <property type="entry name" value="RAB3 GTPASE-ACTIVATING PROTEIN CATALYTIC SUBUNIT"/>
    <property type="match status" value="1"/>
</dbReference>
<protein>
    <recommendedName>
        <fullName evidence="3">Rab3 GTPase-activating protein catalytic subunit</fullName>
    </recommendedName>
</protein>
<comment type="caution">
    <text evidence="8">The sequence shown here is derived from an EMBL/GenBank/DDBJ whole genome shotgun (WGS) entry which is preliminary data.</text>
</comment>
<evidence type="ECO:0000313" key="9">
    <source>
        <dbReference type="Proteomes" id="UP001054857"/>
    </source>
</evidence>
<comment type="similarity">
    <text evidence="2">Belongs to the Rab3-GAP catalytic subunit family.</text>
</comment>
<evidence type="ECO:0000256" key="6">
    <source>
        <dbReference type="SAM" id="MobiDB-lite"/>
    </source>
</evidence>
<feature type="region of interest" description="Disordered" evidence="6">
    <location>
        <begin position="66"/>
        <end position="87"/>
    </location>
</feature>
<feature type="region of interest" description="Disordered" evidence="6">
    <location>
        <begin position="293"/>
        <end position="359"/>
    </location>
</feature>
<evidence type="ECO:0000259" key="7">
    <source>
        <dbReference type="Pfam" id="PF13890"/>
    </source>
</evidence>
<evidence type="ECO:0000256" key="1">
    <source>
        <dbReference type="ARBA" id="ARBA00004496"/>
    </source>
</evidence>
<feature type="compositionally biased region" description="Pro residues" evidence="6">
    <location>
        <begin position="304"/>
        <end position="321"/>
    </location>
</feature>
<organism evidence="8 9">
    <name type="scientific">Astrephomene gubernaculifera</name>
    <dbReference type="NCBI Taxonomy" id="47775"/>
    <lineage>
        <taxon>Eukaryota</taxon>
        <taxon>Viridiplantae</taxon>
        <taxon>Chlorophyta</taxon>
        <taxon>core chlorophytes</taxon>
        <taxon>Chlorophyceae</taxon>
        <taxon>CS clade</taxon>
        <taxon>Chlamydomonadales</taxon>
        <taxon>Astrephomenaceae</taxon>
        <taxon>Astrephomene</taxon>
    </lineage>
</organism>
<keyword evidence="9" id="KW-1185">Reference proteome</keyword>
<keyword evidence="4" id="KW-0343">GTPase activation</keyword>
<comment type="subcellular location">
    <subcellularLocation>
        <location evidence="1">Cytoplasm</location>
    </subcellularLocation>
</comment>
<keyword evidence="5" id="KW-0963">Cytoplasm</keyword>
<dbReference type="GO" id="GO:0005096">
    <property type="term" value="F:GTPase activator activity"/>
    <property type="evidence" value="ECO:0007669"/>
    <property type="project" value="UniProtKB-KW"/>
</dbReference>
<gene>
    <name evidence="8" type="ORF">Agub_g2625</name>
</gene>